<dbReference type="Proteomes" id="UP000474175">
    <property type="component" value="Unassembled WGS sequence"/>
</dbReference>
<dbReference type="RefSeq" id="WP_163948132.1">
    <property type="nucleotide sequence ID" value="NZ_JAAFZH010000004.1"/>
</dbReference>
<evidence type="ECO:0000313" key="2">
    <source>
        <dbReference type="Proteomes" id="UP000474175"/>
    </source>
</evidence>
<gene>
    <name evidence="1" type="ORF">GK108_12335</name>
</gene>
<dbReference type="EMBL" id="JAAFZH010000004">
    <property type="protein sequence ID" value="NDU95663.1"/>
    <property type="molecule type" value="Genomic_DNA"/>
</dbReference>
<organism evidence="1 2">
    <name type="scientific">Spirosoma terrae</name>
    <dbReference type="NCBI Taxonomy" id="1968276"/>
    <lineage>
        <taxon>Bacteria</taxon>
        <taxon>Pseudomonadati</taxon>
        <taxon>Bacteroidota</taxon>
        <taxon>Cytophagia</taxon>
        <taxon>Cytophagales</taxon>
        <taxon>Cytophagaceae</taxon>
        <taxon>Spirosoma</taxon>
    </lineage>
</organism>
<comment type="caution">
    <text evidence="1">The sequence shown here is derived from an EMBL/GenBank/DDBJ whole genome shotgun (WGS) entry which is preliminary data.</text>
</comment>
<keyword evidence="2" id="KW-1185">Reference proteome</keyword>
<sequence length="444" mass="51128">MSAAKQPIGLKQIGDTVIVYLEDKKKVKFPKPVEAFDKLVALINQFNMWFRAKDRMDIGKLLDKFTQPIKTDEQQQQEKKVQTNRIQRKKIEKKIKTVAQESIPVEPVVELIRDVPGIKVHSDGTARLEGFGFPLPKFILQKFREWHEAGEDLTPLRNFTLLLAANPNPDVREDILPWLLKHHFMLTPNGYVVAYRYVNIKEQGGDRNLLEAITRAYANVRSRRRATKEFSLFKLKDGTYTWDYNHKQPEGSKVVGIVQDLYKGLDKQAQPVYTDNHTGKFRIKLGEVVEMDRTKTSASRADCSYGLHMGNSHWVKTSSYGSELLLCLINPADIVNVPSGEWKFRCCQYYPVARIELEDIDKLEAEQLRVFDGDYATLEMETLIKSIRQDPTLKEFAGKRVDKKTPLIKQLRELKGTQSIRTWSTHLPEEDQQAILESRVALIA</sequence>
<accession>A0A6L9LA33</accession>
<reference evidence="1 2" key="1">
    <citation type="submission" date="2020-02" db="EMBL/GenBank/DDBJ databases">
        <title>Draft genome sequence of two Spirosoma agri KCTC 52727 and Spirosoma terrae KCTC 52035.</title>
        <authorList>
            <person name="Rojas J."/>
            <person name="Ambika Manirajan B."/>
            <person name="Suarez C."/>
            <person name="Ratering S."/>
            <person name="Schnell S."/>
        </authorList>
    </citation>
    <scope>NUCLEOTIDE SEQUENCE [LARGE SCALE GENOMIC DNA]</scope>
    <source>
        <strain evidence="1 2">KCTC 52035</strain>
    </source>
</reference>
<evidence type="ECO:0000313" key="1">
    <source>
        <dbReference type="EMBL" id="NDU95663.1"/>
    </source>
</evidence>
<name>A0A6L9LA33_9BACT</name>
<protein>
    <submittedName>
        <fullName evidence="1">Uncharacterized protein</fullName>
    </submittedName>
</protein>
<proteinExistence type="predicted"/>
<dbReference type="AlphaFoldDB" id="A0A6L9LA33"/>